<dbReference type="EMBL" id="BARS01034561">
    <property type="protein sequence ID" value="GAG23659.1"/>
    <property type="molecule type" value="Genomic_DNA"/>
</dbReference>
<accession>X0VYW0</accession>
<gene>
    <name evidence="1" type="ORF">S01H1_53375</name>
</gene>
<proteinExistence type="predicted"/>
<dbReference type="AlphaFoldDB" id="X0VYW0"/>
<sequence>MGMSNKEKKVQIALGLEKGFITQISIEVPVYVSVPIIAKGLSVEEVRERLFNLPDDVKKRIIKHTGKVLVNTEHICTPQDLGEEAIDAIIELSKVALKNIDPKQLVDDTIDIDTDADVDTVDDAIEYLKEEMSLEDDEILII</sequence>
<evidence type="ECO:0000313" key="1">
    <source>
        <dbReference type="EMBL" id="GAG23659.1"/>
    </source>
</evidence>
<protein>
    <submittedName>
        <fullName evidence="1">Uncharacterized protein</fullName>
    </submittedName>
</protein>
<organism evidence="1">
    <name type="scientific">marine sediment metagenome</name>
    <dbReference type="NCBI Taxonomy" id="412755"/>
    <lineage>
        <taxon>unclassified sequences</taxon>
        <taxon>metagenomes</taxon>
        <taxon>ecological metagenomes</taxon>
    </lineage>
</organism>
<reference evidence="1" key="1">
    <citation type="journal article" date="2014" name="Front. Microbiol.">
        <title>High frequency of phylogenetically diverse reductive dehalogenase-homologous genes in deep subseafloor sedimentary metagenomes.</title>
        <authorList>
            <person name="Kawai M."/>
            <person name="Futagami T."/>
            <person name="Toyoda A."/>
            <person name="Takaki Y."/>
            <person name="Nishi S."/>
            <person name="Hori S."/>
            <person name="Arai W."/>
            <person name="Tsubouchi T."/>
            <person name="Morono Y."/>
            <person name="Uchiyama I."/>
            <person name="Ito T."/>
            <person name="Fujiyama A."/>
            <person name="Inagaki F."/>
            <person name="Takami H."/>
        </authorList>
    </citation>
    <scope>NUCLEOTIDE SEQUENCE</scope>
    <source>
        <strain evidence="1">Expedition CK06-06</strain>
    </source>
</reference>
<name>X0VYW0_9ZZZZ</name>
<comment type="caution">
    <text evidence="1">The sequence shown here is derived from an EMBL/GenBank/DDBJ whole genome shotgun (WGS) entry which is preliminary data.</text>
</comment>